<feature type="transmembrane region" description="Helical" evidence="6">
    <location>
        <begin position="308"/>
        <end position="327"/>
    </location>
</feature>
<keyword evidence="3 6" id="KW-0812">Transmembrane</keyword>
<evidence type="ECO:0000313" key="8">
    <source>
        <dbReference type="Proteomes" id="UP000752647"/>
    </source>
</evidence>
<sequence length="509" mass="57806">MERTRYAIKNASTMLITYILTIGISFIMRAIFIKQLGGQYLGLNGVFSSVLSVLSISDLGMESVFAYLLYKPLAENKEDTIREFIALFRKLYMFVGLFIFIVGICLLPFLPSIIGNQGRGLSNVTLIYLVMLINSAMSYLFTYNRTILNANQKNYVITSVTFVANIFVNLLQIIGLYVISSMLLYVTLFLISTLSVNIILSRMVLKEYPFLHNLPQHIEIKENDKKLLIRNTIGGLSNKMGSIVVFASDNILLSLFVNLSMVGLYSNYTMILNSLTGLVQKILGTLTASVGNLAVKAPEKGLSIFKQLNFYLTLIAFFIAPQLLTLLRPLVELWIGSEYVLSQYIVLLIVINFVLQISRLPSLTYIDAYGLQWIQKWKSVVEAILNIFFSLIALKVFELGLMGILLGTIGSTALFVLWYEPYIVFKYAFFLSRADQFKYLIKLLIEKLWLILPTIVTWIVMHFISGTGMIILVKLSLINFALSCILFMLFFRKRPEIKYIVNLVSNIKK</sequence>
<feature type="transmembrane region" description="Helical" evidence="6">
    <location>
        <begin position="403"/>
        <end position="423"/>
    </location>
</feature>
<name>A0A9Q3T057_9LACO</name>
<organism evidence="7 8">
    <name type="scientific">Leuconostoc gasicomitatum</name>
    <dbReference type="NCBI Taxonomy" id="115778"/>
    <lineage>
        <taxon>Bacteria</taxon>
        <taxon>Bacillati</taxon>
        <taxon>Bacillota</taxon>
        <taxon>Bacilli</taxon>
        <taxon>Lactobacillales</taxon>
        <taxon>Lactobacillaceae</taxon>
        <taxon>Leuconostoc</taxon>
        <taxon>Leuconostoc gelidum group</taxon>
    </lineage>
</organism>
<evidence type="ECO:0000256" key="5">
    <source>
        <dbReference type="ARBA" id="ARBA00023136"/>
    </source>
</evidence>
<keyword evidence="5 6" id="KW-0472">Membrane</keyword>
<feature type="transmembrane region" description="Helical" evidence="6">
    <location>
        <begin position="278"/>
        <end position="296"/>
    </location>
</feature>
<comment type="subcellular location">
    <subcellularLocation>
        <location evidence="1">Cell membrane</location>
        <topology evidence="1">Multi-pass membrane protein</topology>
    </subcellularLocation>
</comment>
<dbReference type="InterPro" id="IPR050833">
    <property type="entry name" value="Poly_Biosynth_Transport"/>
</dbReference>
<evidence type="ECO:0000256" key="1">
    <source>
        <dbReference type="ARBA" id="ARBA00004651"/>
    </source>
</evidence>
<gene>
    <name evidence="7" type="ORF">KIJ12_08715</name>
</gene>
<feature type="transmembrane region" description="Helical" evidence="6">
    <location>
        <begin position="243"/>
        <end position="266"/>
    </location>
</feature>
<feature type="transmembrane region" description="Helical" evidence="6">
    <location>
        <begin position="379"/>
        <end position="397"/>
    </location>
</feature>
<accession>A0A9Q3T057</accession>
<feature type="transmembrane region" description="Helical" evidence="6">
    <location>
        <begin position="12"/>
        <end position="33"/>
    </location>
</feature>
<dbReference type="RefSeq" id="WP_224144408.1">
    <property type="nucleotide sequence ID" value="NZ_JAHBFI010000020.1"/>
</dbReference>
<comment type="caution">
    <text evidence="7">The sequence shown here is derived from an EMBL/GenBank/DDBJ whole genome shotgun (WGS) entry which is preliminary data.</text>
</comment>
<feature type="transmembrane region" description="Helical" evidence="6">
    <location>
        <begin position="444"/>
        <end position="464"/>
    </location>
</feature>
<evidence type="ECO:0000256" key="3">
    <source>
        <dbReference type="ARBA" id="ARBA00022692"/>
    </source>
</evidence>
<evidence type="ECO:0000256" key="2">
    <source>
        <dbReference type="ARBA" id="ARBA00022475"/>
    </source>
</evidence>
<dbReference type="GO" id="GO:0005886">
    <property type="term" value="C:plasma membrane"/>
    <property type="evidence" value="ECO:0007669"/>
    <property type="project" value="UniProtKB-SubCell"/>
</dbReference>
<keyword evidence="4 6" id="KW-1133">Transmembrane helix</keyword>
<evidence type="ECO:0000313" key="7">
    <source>
        <dbReference type="EMBL" id="MBZ5963219.1"/>
    </source>
</evidence>
<feature type="transmembrane region" description="Helical" evidence="6">
    <location>
        <begin position="91"/>
        <end position="114"/>
    </location>
</feature>
<proteinExistence type="predicted"/>
<feature type="transmembrane region" description="Helical" evidence="6">
    <location>
        <begin position="470"/>
        <end position="491"/>
    </location>
</feature>
<protein>
    <submittedName>
        <fullName evidence="7">Transporter</fullName>
    </submittedName>
</protein>
<dbReference type="Proteomes" id="UP000752647">
    <property type="component" value="Unassembled WGS sequence"/>
</dbReference>
<dbReference type="PANTHER" id="PTHR30250">
    <property type="entry name" value="PST FAMILY PREDICTED COLANIC ACID TRANSPORTER"/>
    <property type="match status" value="1"/>
</dbReference>
<feature type="transmembrane region" description="Helical" evidence="6">
    <location>
        <begin position="185"/>
        <end position="205"/>
    </location>
</feature>
<dbReference type="AlphaFoldDB" id="A0A9Q3T057"/>
<keyword evidence="2" id="KW-1003">Cell membrane</keyword>
<feature type="transmembrane region" description="Helical" evidence="6">
    <location>
        <begin position="339"/>
        <end position="358"/>
    </location>
</feature>
<dbReference type="EMBL" id="JAHBFI010000020">
    <property type="protein sequence ID" value="MBZ5963219.1"/>
    <property type="molecule type" value="Genomic_DNA"/>
</dbReference>
<feature type="transmembrane region" description="Helical" evidence="6">
    <location>
        <begin position="155"/>
        <end position="179"/>
    </location>
</feature>
<reference evidence="7" key="1">
    <citation type="submission" date="2021-05" db="EMBL/GenBank/DDBJ databases">
        <title>Pangenome of Leuconostoc gelidum warrants species status for Leuconostoc gelidum subsp. gasicomitatum.</title>
        <authorList>
            <person name="Johansson P."/>
            <person name="Sade E."/>
            <person name="Hultman J."/>
            <person name="Auvinen P."/>
            <person name="Bjorkroth J."/>
        </authorList>
    </citation>
    <scope>NUCLEOTIDE SEQUENCE</scope>
    <source>
        <strain evidence="7">A.21.4</strain>
    </source>
</reference>
<evidence type="ECO:0000256" key="6">
    <source>
        <dbReference type="SAM" id="Phobius"/>
    </source>
</evidence>
<feature type="transmembrane region" description="Helical" evidence="6">
    <location>
        <begin position="45"/>
        <end position="70"/>
    </location>
</feature>
<dbReference type="PANTHER" id="PTHR30250:SF26">
    <property type="entry name" value="PSMA PROTEIN"/>
    <property type="match status" value="1"/>
</dbReference>
<evidence type="ECO:0000256" key="4">
    <source>
        <dbReference type="ARBA" id="ARBA00022989"/>
    </source>
</evidence>
<feature type="transmembrane region" description="Helical" evidence="6">
    <location>
        <begin position="126"/>
        <end position="143"/>
    </location>
</feature>